<dbReference type="AlphaFoldDB" id="Q7X334"/>
<evidence type="ECO:0000256" key="8">
    <source>
        <dbReference type="PIRSR" id="PIRSR004682-1"/>
    </source>
</evidence>
<proteinExistence type="inferred from homology"/>
<feature type="active site" description="Proton donor" evidence="8">
    <location>
        <position position="16"/>
    </location>
</feature>
<dbReference type="GO" id="GO:0046872">
    <property type="term" value="F:metal ion binding"/>
    <property type="evidence" value="ECO:0007669"/>
    <property type="project" value="UniProtKB-KW"/>
</dbReference>
<evidence type="ECO:0000256" key="3">
    <source>
        <dbReference type="ARBA" id="ARBA00022723"/>
    </source>
</evidence>
<reference evidence="11" key="1">
    <citation type="journal article" date="2003" name="Mol. Microbiol.">
        <title>Acidobacteria form a coherent but highly diverse group within the bacterial domain: evidence from environmental genomics.</title>
        <authorList>
            <person name="Quaiser A."/>
            <person name="Ochsenreiter T."/>
            <person name="Lanz C."/>
            <person name="Schuster S.C."/>
            <person name="Treusch A.H."/>
            <person name="Eck J."/>
            <person name="Schleper C."/>
        </authorList>
    </citation>
    <scope>NUCLEOTIDE SEQUENCE</scope>
</reference>
<dbReference type="GO" id="GO:0005975">
    <property type="term" value="P:carbohydrate metabolic process"/>
    <property type="evidence" value="ECO:0007669"/>
    <property type="project" value="InterPro"/>
</dbReference>
<feature type="binding site" evidence="10">
    <location>
        <position position="14"/>
    </location>
    <ligand>
        <name>Mg(2+)</name>
        <dbReference type="ChEBI" id="CHEBI:18420"/>
    </ligand>
</feature>
<dbReference type="InterPro" id="IPR006543">
    <property type="entry name" value="Histidinol-phos"/>
</dbReference>
<comment type="similarity">
    <text evidence="7">Belongs to the gmhB family.</text>
</comment>
<keyword evidence="4 7" id="KW-0378">Hydrolase</keyword>
<dbReference type="PANTHER" id="PTHR42891:SF1">
    <property type="entry name" value="D-GLYCERO-BETA-D-MANNO-HEPTOSE-1,7-BISPHOSPHATE 7-PHOSPHATASE"/>
    <property type="match status" value="1"/>
</dbReference>
<protein>
    <recommendedName>
        <fullName evidence="6 7">D,D-heptose 1,7-bisphosphate phosphatase</fullName>
        <ecNumber evidence="7">3.1.3.-</ecNumber>
    </recommendedName>
</protein>
<feature type="binding site" evidence="10">
    <location>
        <position position="96"/>
    </location>
    <ligand>
        <name>Zn(2+)</name>
        <dbReference type="ChEBI" id="CHEBI:29105"/>
    </ligand>
</feature>
<dbReference type="Gene3D" id="3.40.50.1000">
    <property type="entry name" value="HAD superfamily/HAD-like"/>
    <property type="match status" value="1"/>
</dbReference>
<dbReference type="EMBL" id="AY281354">
    <property type="protein sequence ID" value="AAP58530.1"/>
    <property type="molecule type" value="Genomic_DNA"/>
</dbReference>
<evidence type="ECO:0000256" key="4">
    <source>
        <dbReference type="ARBA" id="ARBA00022801"/>
    </source>
</evidence>
<dbReference type="InterPro" id="IPR006549">
    <property type="entry name" value="HAD-SF_hydro_IIIA"/>
</dbReference>
<dbReference type="GO" id="GO:0016791">
    <property type="term" value="F:phosphatase activity"/>
    <property type="evidence" value="ECO:0007669"/>
    <property type="project" value="InterPro"/>
</dbReference>
<keyword evidence="10" id="KW-0862">Zinc</keyword>
<dbReference type="EC" id="3.1.3.-" evidence="7"/>
<evidence type="ECO:0000256" key="6">
    <source>
        <dbReference type="ARBA" id="ARBA00031828"/>
    </source>
</evidence>
<feature type="binding site" evidence="10">
    <location>
        <position position="133"/>
    </location>
    <ligand>
        <name>Mg(2+)</name>
        <dbReference type="ChEBI" id="CHEBI:18420"/>
    </ligand>
</feature>
<keyword evidence="2 7" id="KW-0963">Cytoplasm</keyword>
<feature type="site" description="Stabilizes the phosphoryl group" evidence="9">
    <location>
        <position position="62"/>
    </location>
</feature>
<evidence type="ECO:0000256" key="5">
    <source>
        <dbReference type="ARBA" id="ARBA00023277"/>
    </source>
</evidence>
<comment type="cofactor">
    <cofactor evidence="10">
        <name>Zn(2+)</name>
        <dbReference type="ChEBI" id="CHEBI:29105"/>
    </cofactor>
</comment>
<evidence type="ECO:0000256" key="7">
    <source>
        <dbReference type="PIRNR" id="PIRNR004682"/>
    </source>
</evidence>
<dbReference type="SUPFAM" id="SSF56784">
    <property type="entry name" value="HAD-like"/>
    <property type="match status" value="1"/>
</dbReference>
<evidence type="ECO:0000256" key="10">
    <source>
        <dbReference type="PIRSR" id="PIRSR004682-4"/>
    </source>
</evidence>
<evidence type="ECO:0000256" key="2">
    <source>
        <dbReference type="ARBA" id="ARBA00022490"/>
    </source>
</evidence>
<keyword evidence="5 7" id="KW-0119">Carbohydrate metabolism</keyword>
<feature type="binding site" evidence="10">
    <location>
        <position position="98"/>
    </location>
    <ligand>
        <name>Zn(2+)</name>
        <dbReference type="ChEBI" id="CHEBI:29105"/>
    </ligand>
</feature>
<dbReference type="NCBIfam" id="TIGR01662">
    <property type="entry name" value="HAD-SF-IIIA"/>
    <property type="match status" value="1"/>
</dbReference>
<accession>Q7X334</accession>
<sequence>MGIADGGRRAVFLDRDGVINRVVLIGGRPHPPPSVAAMHVLPGVAEALARLSAAGFRLVVVTNQPDVARRTQQRAVIDAMHAHLAATLPIDDFRVCDHDDADECSCRKPKAGLLEEAAREGGLSLVASFMVGDRWRDIEAGRRAGCTTVFIDCGYREQPPDRPDVTVRSLPEAADWILRRSQLEDA</sequence>
<comment type="cofactor">
    <cofactor evidence="10">
        <name>Mg(2+)</name>
        <dbReference type="ChEBI" id="CHEBI:18420"/>
    </cofactor>
</comment>
<dbReference type="Pfam" id="PF13242">
    <property type="entry name" value="Hydrolase_like"/>
    <property type="match status" value="1"/>
</dbReference>
<dbReference type="InterPro" id="IPR023214">
    <property type="entry name" value="HAD_sf"/>
</dbReference>
<dbReference type="InterPro" id="IPR004446">
    <property type="entry name" value="Heptose_bisP_phosphatase"/>
</dbReference>
<keyword evidence="3 10" id="KW-0479">Metal-binding</keyword>
<organism evidence="11">
    <name type="scientific">uncultured Acidobacteriota bacterium</name>
    <dbReference type="NCBI Taxonomy" id="171953"/>
    <lineage>
        <taxon>Bacteria</taxon>
        <taxon>Pseudomonadati</taxon>
        <taxon>Acidobacteriota</taxon>
        <taxon>environmental samples</taxon>
    </lineage>
</organism>
<comment type="subcellular location">
    <subcellularLocation>
        <location evidence="1 7">Cytoplasm</location>
    </subcellularLocation>
</comment>
<feature type="site" description="Contributes to substrate recognition" evidence="9">
    <location>
        <position position="107"/>
    </location>
</feature>
<feature type="binding site" evidence="10">
    <location>
        <position position="106"/>
    </location>
    <ligand>
        <name>Zn(2+)</name>
        <dbReference type="ChEBI" id="CHEBI:29105"/>
    </ligand>
</feature>
<feature type="binding site" evidence="10">
    <location>
        <position position="16"/>
    </location>
    <ligand>
        <name>Mg(2+)</name>
        <dbReference type="ChEBI" id="CHEBI:18420"/>
    </ligand>
</feature>
<evidence type="ECO:0000256" key="1">
    <source>
        <dbReference type="ARBA" id="ARBA00004496"/>
    </source>
</evidence>
<feature type="active site" description="Nucleophile" evidence="8">
    <location>
        <position position="14"/>
    </location>
</feature>
<dbReference type="PIRSF" id="PIRSF004682">
    <property type="entry name" value="GmhB"/>
    <property type="match status" value="1"/>
</dbReference>
<name>Q7X334_9BACT</name>
<dbReference type="CDD" id="cd07503">
    <property type="entry name" value="HAD_HisB-N"/>
    <property type="match status" value="1"/>
</dbReference>
<dbReference type="NCBIfam" id="TIGR01656">
    <property type="entry name" value="Histidinol-ppas"/>
    <property type="match status" value="1"/>
</dbReference>
<keyword evidence="10" id="KW-0460">Magnesium</keyword>
<dbReference type="PANTHER" id="PTHR42891">
    <property type="entry name" value="D-GLYCERO-BETA-D-MANNO-HEPTOSE-1,7-BISPHOSPHATE 7-PHOSPHATASE"/>
    <property type="match status" value="1"/>
</dbReference>
<dbReference type="InterPro" id="IPR036412">
    <property type="entry name" value="HAD-like_sf"/>
</dbReference>
<feature type="binding site" evidence="10">
    <location>
        <position position="104"/>
    </location>
    <ligand>
        <name>Zn(2+)</name>
        <dbReference type="ChEBI" id="CHEBI:29105"/>
    </ligand>
</feature>
<evidence type="ECO:0000313" key="11">
    <source>
        <dbReference type="EMBL" id="AAP58530.1"/>
    </source>
</evidence>
<dbReference type="GO" id="GO:0005737">
    <property type="term" value="C:cytoplasm"/>
    <property type="evidence" value="ECO:0007669"/>
    <property type="project" value="UniProtKB-SubCell"/>
</dbReference>
<feature type="site" description="Stabilizes the phosphoryl group" evidence="9">
    <location>
        <position position="108"/>
    </location>
</feature>
<evidence type="ECO:0000256" key="9">
    <source>
        <dbReference type="PIRSR" id="PIRSR004682-3"/>
    </source>
</evidence>